<organism evidence="3 4">
    <name type="scientific">Lasallia pustulata</name>
    <dbReference type="NCBI Taxonomy" id="136370"/>
    <lineage>
        <taxon>Eukaryota</taxon>
        <taxon>Fungi</taxon>
        <taxon>Dikarya</taxon>
        <taxon>Ascomycota</taxon>
        <taxon>Pezizomycotina</taxon>
        <taxon>Lecanoromycetes</taxon>
        <taxon>OSLEUM clade</taxon>
        <taxon>Umbilicariomycetidae</taxon>
        <taxon>Umbilicariales</taxon>
        <taxon>Umbilicariaceae</taxon>
        <taxon>Lasallia</taxon>
    </lineage>
</organism>
<evidence type="ECO:0000256" key="1">
    <source>
        <dbReference type="SAM" id="MobiDB-lite"/>
    </source>
</evidence>
<feature type="compositionally biased region" description="Pro residues" evidence="1">
    <location>
        <begin position="225"/>
        <end position="236"/>
    </location>
</feature>
<feature type="compositionally biased region" description="Low complexity" evidence="1">
    <location>
        <begin position="237"/>
        <end position="246"/>
    </location>
</feature>
<protein>
    <submittedName>
        <fullName evidence="3">Uncharacterized protein</fullName>
    </submittedName>
</protein>
<dbReference type="EMBL" id="FWEW01003636">
    <property type="protein sequence ID" value="SLM40178.1"/>
    <property type="molecule type" value="Genomic_DNA"/>
</dbReference>
<feature type="region of interest" description="Disordered" evidence="1">
    <location>
        <begin position="415"/>
        <end position="441"/>
    </location>
</feature>
<evidence type="ECO:0000313" key="5">
    <source>
        <dbReference type="Proteomes" id="UP000324767"/>
    </source>
</evidence>
<reference evidence="2 5" key="3">
    <citation type="submission" date="2019-09" db="EMBL/GenBank/DDBJ databases">
        <title>The hologenome of the rock-dwelling lichen Lasallia pustulata.</title>
        <authorList>
            <person name="Greshake Tzovaras B."/>
            <person name="Segers F."/>
            <person name="Bicker A."/>
            <person name="Dal Grande F."/>
            <person name="Otte J."/>
            <person name="Hankeln T."/>
            <person name="Schmitt I."/>
            <person name="Ebersberger I."/>
        </authorList>
    </citation>
    <scope>NUCLEOTIDE SEQUENCE [LARGE SCALE GENOMIC DNA]</scope>
    <source>
        <strain evidence="2">A1-1</strain>
    </source>
</reference>
<reference evidence="4" key="2">
    <citation type="submission" date="2017-03" db="EMBL/GenBank/DDBJ databases">
        <authorList>
            <person name="Sharma R."/>
            <person name="Thines M."/>
        </authorList>
    </citation>
    <scope>NUCLEOTIDE SEQUENCE [LARGE SCALE GENOMIC DNA]</scope>
</reference>
<dbReference type="AlphaFoldDB" id="A0A1W5DAI8"/>
<gene>
    <name evidence="2" type="ORF">FRX48_07234</name>
</gene>
<feature type="compositionally biased region" description="Basic and acidic residues" evidence="1">
    <location>
        <begin position="13"/>
        <end position="24"/>
    </location>
</feature>
<name>A0A1W5DAI8_9LECA</name>
<feature type="compositionally biased region" description="Low complexity" evidence="1">
    <location>
        <begin position="415"/>
        <end position="428"/>
    </location>
</feature>
<feature type="compositionally biased region" description="Polar residues" evidence="1">
    <location>
        <begin position="149"/>
        <end position="161"/>
    </location>
</feature>
<feature type="region of interest" description="Disordered" evidence="1">
    <location>
        <begin position="146"/>
        <end position="296"/>
    </location>
</feature>
<feature type="region of interest" description="Disordered" evidence="1">
    <location>
        <begin position="1"/>
        <end position="32"/>
    </location>
</feature>
<dbReference type="Proteomes" id="UP000192927">
    <property type="component" value="Unassembled WGS sequence"/>
</dbReference>
<feature type="compositionally biased region" description="Low complexity" evidence="1">
    <location>
        <begin position="258"/>
        <end position="284"/>
    </location>
</feature>
<dbReference type="Proteomes" id="UP000324767">
    <property type="component" value="Unassembled WGS sequence"/>
</dbReference>
<evidence type="ECO:0000313" key="4">
    <source>
        <dbReference type="Proteomes" id="UP000192927"/>
    </source>
</evidence>
<keyword evidence="4" id="KW-1185">Reference proteome</keyword>
<feature type="compositionally biased region" description="Polar residues" evidence="1">
    <location>
        <begin position="192"/>
        <end position="201"/>
    </location>
</feature>
<sequence>MPPQRTIPPAKAVKTERTHEENQERAYIAASRRSDRSLEARVESARRASEIHKRRTGRSLRVTEQDVVNEEMYEEEDDDLPMQYRRLTAHLQNGSDFNRRLAAYLTNHVAMRSALDQAITNSYAQQYPNAPQFAHNPQKMCPSPMIPQNMMQQPTPQSYRQSPYAIPRSAGFRPQPHVRSASIAGPREIPGYSQNVSTSSPVEVADQIEHRRMSMPAPSTSPVTSRPPQPLQPSPPRSAAQPATSSFSIKQEPQQSKQMQAPPVPQQSQQSLPPQQQQNQQLQQQPPPPPQQFVDLSKHNEYTSPFTTALPTEAQMFLGPVLDPNDPFTSMLMAGSENVPQPYYNYNTGAPTMKGHHFHPSYDGMSSTLAPSALDMSPHFSYSGLSSASSTSSDSLATPALTFGFDASGPEFKAHTATGSGSAQGSGTVTPGVDNGWDSFINDNPWVENVS</sequence>
<dbReference type="EMBL" id="VXIT01000012">
    <property type="protein sequence ID" value="KAA6408890.1"/>
    <property type="molecule type" value="Genomic_DNA"/>
</dbReference>
<evidence type="ECO:0000313" key="3">
    <source>
        <dbReference type="EMBL" id="SLM40178.1"/>
    </source>
</evidence>
<reference evidence="3" key="1">
    <citation type="submission" date="2017-03" db="EMBL/GenBank/DDBJ databases">
        <authorList>
            <person name="Afonso C.L."/>
            <person name="Miller P.J."/>
            <person name="Scott M.A."/>
            <person name="Spackman E."/>
            <person name="Goraichik I."/>
            <person name="Dimitrov K.M."/>
            <person name="Suarez D.L."/>
            <person name="Swayne D.E."/>
        </authorList>
    </citation>
    <scope>NUCLEOTIDE SEQUENCE [LARGE SCALE GENOMIC DNA]</scope>
</reference>
<feature type="compositionally biased region" description="Polar residues" evidence="1">
    <location>
        <begin position="247"/>
        <end position="257"/>
    </location>
</feature>
<evidence type="ECO:0000313" key="2">
    <source>
        <dbReference type="EMBL" id="KAA6408890.1"/>
    </source>
</evidence>
<accession>A0A1W5DAI8</accession>
<proteinExistence type="predicted"/>
<dbReference type="OrthoDB" id="5397087at2759"/>